<dbReference type="Pfam" id="PF05193">
    <property type="entry name" value="Peptidase_M16_C"/>
    <property type="match status" value="1"/>
</dbReference>
<dbReference type="InterPro" id="IPR050361">
    <property type="entry name" value="MPP/UQCRC_Complex"/>
</dbReference>
<dbReference type="InterPro" id="IPR007863">
    <property type="entry name" value="Peptidase_M16_C"/>
</dbReference>
<feature type="region of interest" description="Disordered" evidence="1">
    <location>
        <begin position="407"/>
        <end position="434"/>
    </location>
</feature>
<dbReference type="RefSeq" id="WP_209686386.1">
    <property type="nucleotide sequence ID" value="NZ_JAGGLU010000003.1"/>
</dbReference>
<proteinExistence type="predicted"/>
<feature type="compositionally biased region" description="Low complexity" evidence="1">
    <location>
        <begin position="407"/>
        <end position="420"/>
    </location>
</feature>
<dbReference type="Pfam" id="PF00675">
    <property type="entry name" value="Peptidase_M16"/>
    <property type="match status" value="1"/>
</dbReference>
<accession>A0ABS4MDA1</accession>
<evidence type="ECO:0000313" key="4">
    <source>
        <dbReference type="EMBL" id="MBP2057644.1"/>
    </source>
</evidence>
<gene>
    <name evidence="4" type="ORF">J2Z60_000815</name>
</gene>
<feature type="domain" description="Peptidase M16 N-terminal" evidence="2">
    <location>
        <begin position="30"/>
        <end position="157"/>
    </location>
</feature>
<evidence type="ECO:0000259" key="2">
    <source>
        <dbReference type="Pfam" id="PF00675"/>
    </source>
</evidence>
<dbReference type="EMBL" id="JAGGLU010000003">
    <property type="protein sequence ID" value="MBP2057644.1"/>
    <property type="molecule type" value="Genomic_DNA"/>
</dbReference>
<evidence type="ECO:0000313" key="5">
    <source>
        <dbReference type="Proteomes" id="UP001519292"/>
    </source>
</evidence>
<reference evidence="4 5" key="1">
    <citation type="submission" date="2021-03" db="EMBL/GenBank/DDBJ databases">
        <title>Genomic Encyclopedia of Type Strains, Phase IV (KMG-IV): sequencing the most valuable type-strain genomes for metagenomic binning, comparative biology and taxonomic classification.</title>
        <authorList>
            <person name="Goeker M."/>
        </authorList>
    </citation>
    <scope>NUCLEOTIDE SEQUENCE [LARGE SCALE GENOMIC DNA]</scope>
    <source>
        <strain evidence="4 5">DSM 101872</strain>
    </source>
</reference>
<dbReference type="InterPro" id="IPR011765">
    <property type="entry name" value="Pept_M16_N"/>
</dbReference>
<evidence type="ECO:0000259" key="3">
    <source>
        <dbReference type="Pfam" id="PF05193"/>
    </source>
</evidence>
<dbReference type="PANTHER" id="PTHR11851">
    <property type="entry name" value="METALLOPROTEASE"/>
    <property type="match status" value="1"/>
</dbReference>
<sequence>MRELSTLKRTYSSGFEAQVVMRPQFAKQFIGIIVDFGGADPQKVAGGAHFLEHMLFNKPDGDIAHRFEEVGATTNAFTSENETMFYAEMTNHWRKVVPLLFELVGTTSFSEKGIAKEAHIIDQELSMYQDDILWQARHNLLQMMFPNSNLSTDLAGTHESIAAMSAKDLEEIYHAHYLANNMKFIACGGFSQNQAQEILREVGKLENKYISAKKYQLPTNQVSPSEDNHDMVITGDVDTSRVIVGIKLPDFEEFDPSKNLMQSIIESMLEEKLGTMSSWFKKAQQNALLVSPLDISVSYTRQGNFATIAGFAPNYQKLILAIKAQIKNFNGDKRLFTLQKKEYIAEMIRERDNISDLAIEAGEMMLEREDLDTVVRRFQNLSFSEFCDYYKKIISKSDIFTSTLASNSSNLDSSNDSLLNRGNDTREDNGDETK</sequence>
<dbReference type="Proteomes" id="UP001519292">
    <property type="component" value="Unassembled WGS sequence"/>
</dbReference>
<dbReference type="SUPFAM" id="SSF63411">
    <property type="entry name" value="LuxS/MPP-like metallohydrolase"/>
    <property type="match status" value="2"/>
</dbReference>
<feature type="domain" description="Peptidase M16 C-terminal" evidence="3">
    <location>
        <begin position="164"/>
        <end position="329"/>
    </location>
</feature>
<dbReference type="Gene3D" id="3.30.830.10">
    <property type="entry name" value="Metalloenzyme, LuxS/M16 peptidase-like"/>
    <property type="match status" value="2"/>
</dbReference>
<feature type="compositionally biased region" description="Basic and acidic residues" evidence="1">
    <location>
        <begin position="423"/>
        <end position="434"/>
    </location>
</feature>
<protein>
    <submittedName>
        <fullName evidence="4">Zn-dependent peptidase</fullName>
    </submittedName>
</protein>
<dbReference type="PANTHER" id="PTHR11851:SF134">
    <property type="entry name" value="ZINC-DEPENDENT PROTEASE"/>
    <property type="match status" value="1"/>
</dbReference>
<comment type="caution">
    <text evidence="4">The sequence shown here is derived from an EMBL/GenBank/DDBJ whole genome shotgun (WGS) entry which is preliminary data.</text>
</comment>
<keyword evidence="5" id="KW-1185">Reference proteome</keyword>
<name>A0ABS4MDA1_9LACO</name>
<dbReference type="InterPro" id="IPR011249">
    <property type="entry name" value="Metalloenz_LuxS/M16"/>
</dbReference>
<organism evidence="4 5">
    <name type="scientific">Lactobacillus colini</name>
    <dbReference type="NCBI Taxonomy" id="1819254"/>
    <lineage>
        <taxon>Bacteria</taxon>
        <taxon>Bacillati</taxon>
        <taxon>Bacillota</taxon>
        <taxon>Bacilli</taxon>
        <taxon>Lactobacillales</taxon>
        <taxon>Lactobacillaceae</taxon>
        <taxon>Lactobacillus</taxon>
    </lineage>
</organism>
<evidence type="ECO:0000256" key="1">
    <source>
        <dbReference type="SAM" id="MobiDB-lite"/>
    </source>
</evidence>